<feature type="region of interest" description="Disordered" evidence="5">
    <location>
        <begin position="462"/>
        <end position="581"/>
    </location>
</feature>
<dbReference type="InterPro" id="IPR029063">
    <property type="entry name" value="SAM-dependent_MTases_sf"/>
</dbReference>
<feature type="compositionally biased region" description="Basic residues" evidence="5">
    <location>
        <begin position="678"/>
        <end position="693"/>
    </location>
</feature>
<evidence type="ECO:0000256" key="2">
    <source>
        <dbReference type="ARBA" id="ARBA00022603"/>
    </source>
</evidence>
<feature type="region of interest" description="Disordered" evidence="5">
    <location>
        <begin position="346"/>
        <end position="435"/>
    </location>
</feature>
<dbReference type="PANTHER" id="PTHR10920:SF13">
    <property type="entry name" value="PRE-RRNA 2'-O-RIBOSE RNA METHYLTRANSFERASE FTSJ3"/>
    <property type="match status" value="1"/>
</dbReference>
<organism evidence="9 10">
    <name type="scientific">Priapulus caudatus</name>
    <name type="common">Priapulid worm</name>
    <dbReference type="NCBI Taxonomy" id="37621"/>
    <lineage>
        <taxon>Eukaryota</taxon>
        <taxon>Metazoa</taxon>
        <taxon>Ecdysozoa</taxon>
        <taxon>Scalidophora</taxon>
        <taxon>Priapulida</taxon>
        <taxon>Priapulimorpha</taxon>
        <taxon>Priapulimorphida</taxon>
        <taxon>Priapulidae</taxon>
        <taxon>Priapulus</taxon>
    </lineage>
</organism>
<feature type="domain" description="Ribosomal RNA methyltransferase SPB1-like C-terminal" evidence="7">
    <location>
        <begin position="570"/>
        <end position="720"/>
    </location>
</feature>
<dbReference type="InterPro" id="IPR050082">
    <property type="entry name" value="RNA_methyltr_RlmE"/>
</dbReference>
<dbReference type="Proteomes" id="UP000695022">
    <property type="component" value="Unplaced"/>
</dbReference>
<dbReference type="InterPro" id="IPR012920">
    <property type="entry name" value="rRNA_MeTfrase_SPB1-like_C"/>
</dbReference>
<gene>
    <name evidence="10" type="primary">LOC106817721</name>
</gene>
<feature type="compositionally biased region" description="Acidic residues" evidence="5">
    <location>
        <begin position="522"/>
        <end position="552"/>
    </location>
</feature>
<dbReference type="PANTHER" id="PTHR10920">
    <property type="entry name" value="RIBOSOMAL RNA METHYLTRANSFERASE"/>
    <property type="match status" value="1"/>
</dbReference>
<feature type="non-terminal residue" evidence="10">
    <location>
        <position position="724"/>
    </location>
</feature>
<dbReference type="Pfam" id="PF07780">
    <property type="entry name" value="Spb1_C"/>
    <property type="match status" value="1"/>
</dbReference>
<dbReference type="RefSeq" id="XP_014677896.1">
    <property type="nucleotide sequence ID" value="XM_014822410.1"/>
</dbReference>
<feature type="domain" description="DUF3381" evidence="8">
    <location>
        <begin position="211"/>
        <end position="362"/>
    </location>
</feature>
<dbReference type="InterPro" id="IPR024576">
    <property type="entry name" value="rRNA_MeTfrase_Spb1_DUF3381"/>
</dbReference>
<evidence type="ECO:0000256" key="4">
    <source>
        <dbReference type="ARBA" id="ARBA00022691"/>
    </source>
</evidence>
<name>A0ABM1F0C5_PRICU</name>
<feature type="domain" description="Ribosomal RNA methyltransferase FtsJ" evidence="6">
    <location>
        <begin position="24"/>
        <end position="98"/>
    </location>
</feature>
<accession>A0ABM1F0C5</accession>
<dbReference type="Pfam" id="PF11861">
    <property type="entry name" value="DUF3381"/>
    <property type="match status" value="1"/>
</dbReference>
<evidence type="ECO:0000256" key="3">
    <source>
        <dbReference type="ARBA" id="ARBA00022679"/>
    </source>
</evidence>
<evidence type="ECO:0000313" key="10">
    <source>
        <dbReference type="RefSeq" id="XP_014677896.1"/>
    </source>
</evidence>
<feature type="region of interest" description="Disordered" evidence="5">
    <location>
        <begin position="676"/>
        <end position="724"/>
    </location>
</feature>
<evidence type="ECO:0000256" key="5">
    <source>
        <dbReference type="SAM" id="MobiDB-lite"/>
    </source>
</evidence>
<dbReference type="Pfam" id="PF01728">
    <property type="entry name" value="FtsJ"/>
    <property type="match status" value="2"/>
</dbReference>
<protein>
    <submittedName>
        <fullName evidence="10">Pre-rRNA processing protein FTSJ3-like</fullName>
    </submittedName>
</protein>
<keyword evidence="1" id="KW-0698">rRNA processing</keyword>
<proteinExistence type="predicted"/>
<keyword evidence="2" id="KW-0489">Methyltransferase</keyword>
<evidence type="ECO:0000313" key="9">
    <source>
        <dbReference type="Proteomes" id="UP000695022"/>
    </source>
</evidence>
<dbReference type="GeneID" id="106817721"/>
<dbReference type="InterPro" id="IPR002877">
    <property type="entry name" value="RNA_MeTrfase_FtsJ_dom"/>
</dbReference>
<evidence type="ECO:0000259" key="6">
    <source>
        <dbReference type="Pfam" id="PF01728"/>
    </source>
</evidence>
<dbReference type="Gene3D" id="3.40.50.150">
    <property type="entry name" value="Vaccinia Virus protein VP39"/>
    <property type="match status" value="2"/>
</dbReference>
<reference evidence="10" key="1">
    <citation type="submission" date="2025-08" db="UniProtKB">
        <authorList>
            <consortium name="RefSeq"/>
        </authorList>
    </citation>
    <scope>IDENTIFICATION</scope>
</reference>
<feature type="domain" description="Ribosomal RNA methyltransferase FtsJ" evidence="6">
    <location>
        <begin position="105"/>
        <end position="170"/>
    </location>
</feature>
<sequence length="724" mass="81667">MAKKTKTGKSRKDKFYKLAKETGYRSRASFKLIQLNRKFEFLQKCQVLVDLCAAPGGWLQVASKFMPVSSQIIGIDLVPIKSIPNVIALQGDITTEKSRLVSLSTLTLSALKLATEFLRKGGWFVTKVFRSRDYTSLLWVFNQLFRRVHATKPQASRHESAEIFVVCRGFKAPDKIDPKFFDPKLVFSDVEAEQKKMTVKQLIMQGKKIFKAPAEGYEDGITSLYRKLSASEFLHSDNHVELLSNCTEMVFDDPELAGHALTTPELRECAKDVKVLGRQELRLLLAWRKKMLAYMEATQPQQPEAEPLDLKMALPNDAPLTAYDDEIFSLSRIKSKKQLAEVKVGKEVMDNEHDEEQEQEEEQAGKKPRAVYDRYEEDSDGEDEEDEEEGGEEDTDDDDEDDSDDAADDDDDENPLVVDLSNESRSVRGRRQADLWFEKDVFEGMEDDEDEDVEVMEAARAYEKRGGVVLGNVATKRQPEQKKAEKSKNKQKKKAEAASDGENFPPAGGADDNSDSSRLCWESDDDEEEGGSDGEEVAGAETDSGEDSDYDIGEAVRGGGGGGKQTKTTKEKTRQQAEKDGFEIVAAGRPGKRKLDPAGLALGAMMVNSRKSRREIVDNAFNRYTTGPEDHLPDWFAQDEKKHYRKQLPVTKDMVREYKQQLLEINARPIKKLAEAKARKKRRLGKRMEKARKKAESITENLDMSEREKASHIRQLYKKAGVAG</sequence>
<evidence type="ECO:0000259" key="8">
    <source>
        <dbReference type="Pfam" id="PF11861"/>
    </source>
</evidence>
<keyword evidence="9" id="KW-1185">Reference proteome</keyword>
<feature type="compositionally biased region" description="Acidic residues" evidence="5">
    <location>
        <begin position="352"/>
        <end position="362"/>
    </location>
</feature>
<feature type="compositionally biased region" description="Basic and acidic residues" evidence="5">
    <location>
        <begin position="477"/>
        <end position="488"/>
    </location>
</feature>
<evidence type="ECO:0000256" key="1">
    <source>
        <dbReference type="ARBA" id="ARBA00022552"/>
    </source>
</evidence>
<feature type="compositionally biased region" description="Acidic residues" evidence="5">
    <location>
        <begin position="375"/>
        <end position="414"/>
    </location>
</feature>
<feature type="compositionally biased region" description="Basic and acidic residues" evidence="5">
    <location>
        <begin position="568"/>
        <end position="581"/>
    </location>
</feature>
<keyword evidence="4" id="KW-0949">S-adenosyl-L-methionine</keyword>
<dbReference type="SUPFAM" id="SSF53335">
    <property type="entry name" value="S-adenosyl-L-methionine-dependent methyltransferases"/>
    <property type="match status" value="1"/>
</dbReference>
<keyword evidence="3" id="KW-0808">Transferase</keyword>
<evidence type="ECO:0000259" key="7">
    <source>
        <dbReference type="Pfam" id="PF07780"/>
    </source>
</evidence>